<sequence>MRDLAYKRIVQFLIIICVGFLILTLLVITSPTSWIDLKFTEEIQEHQNQSLYFFMKVVSWFGNTWESISVVVITTILLLLFKFKREAFFCFLTLGIGVLTYSIKVFINRPRPNSDIVKVLTEAKYQSFPSGHTSFYVVFFGLISFFIYHHKWFKKSYRISLIGTLMSLIFLVPISRIYLGAHWFTDVLGGFFIGAAYLTILLMFYFKESTFYKRQHFI</sequence>
<keyword evidence="1" id="KW-0812">Transmembrane</keyword>
<feature type="transmembrane region" description="Helical" evidence="1">
    <location>
        <begin position="160"/>
        <end position="181"/>
    </location>
</feature>
<keyword evidence="1" id="KW-1133">Transmembrane helix</keyword>
<reference evidence="3 4" key="1">
    <citation type="submission" date="2019-04" db="EMBL/GenBank/DDBJ databases">
        <title>Pedobacter sp. AR-3-17 sp. nov., isolated from Arctic soil.</title>
        <authorList>
            <person name="Dahal R.H."/>
            <person name="Kim D.-U."/>
        </authorList>
    </citation>
    <scope>NUCLEOTIDE SEQUENCE [LARGE SCALE GENOMIC DNA]</scope>
    <source>
        <strain evidence="3 4">AR-3-17</strain>
    </source>
</reference>
<evidence type="ECO:0000313" key="4">
    <source>
        <dbReference type="Proteomes" id="UP000308181"/>
    </source>
</evidence>
<feature type="domain" description="Phosphatidic acid phosphatase type 2/haloperoxidase" evidence="2">
    <location>
        <begin position="89"/>
        <end position="202"/>
    </location>
</feature>
<feature type="transmembrane region" description="Helical" evidence="1">
    <location>
        <begin position="12"/>
        <end position="30"/>
    </location>
</feature>
<dbReference type="SMART" id="SM00014">
    <property type="entry name" value="acidPPc"/>
    <property type="match status" value="1"/>
</dbReference>
<dbReference type="OrthoDB" id="9773582at2"/>
<evidence type="ECO:0000256" key="1">
    <source>
        <dbReference type="SAM" id="Phobius"/>
    </source>
</evidence>
<comment type="caution">
    <text evidence="3">The sequence shown here is derived from an EMBL/GenBank/DDBJ whole genome shotgun (WGS) entry which is preliminary data.</text>
</comment>
<evidence type="ECO:0000313" key="3">
    <source>
        <dbReference type="EMBL" id="TKB97583.1"/>
    </source>
</evidence>
<organism evidence="3 4">
    <name type="scientific">Pedobacter cryophilus</name>
    <dbReference type="NCBI Taxonomy" id="2571271"/>
    <lineage>
        <taxon>Bacteria</taxon>
        <taxon>Pseudomonadati</taxon>
        <taxon>Bacteroidota</taxon>
        <taxon>Sphingobacteriia</taxon>
        <taxon>Sphingobacteriales</taxon>
        <taxon>Sphingobacteriaceae</taxon>
        <taxon>Pedobacter</taxon>
    </lineage>
</organism>
<dbReference type="CDD" id="cd03392">
    <property type="entry name" value="PAP2_like_2"/>
    <property type="match status" value="1"/>
</dbReference>
<feature type="transmembrane region" description="Helical" evidence="1">
    <location>
        <begin position="60"/>
        <end position="81"/>
    </location>
</feature>
<dbReference type="InterPro" id="IPR000326">
    <property type="entry name" value="PAP2/HPO"/>
</dbReference>
<dbReference type="Pfam" id="PF01569">
    <property type="entry name" value="PAP2"/>
    <property type="match status" value="1"/>
</dbReference>
<evidence type="ECO:0000259" key="2">
    <source>
        <dbReference type="SMART" id="SM00014"/>
    </source>
</evidence>
<dbReference type="Gene3D" id="1.20.144.10">
    <property type="entry name" value="Phosphatidic acid phosphatase type 2/haloperoxidase"/>
    <property type="match status" value="2"/>
</dbReference>
<dbReference type="PANTHER" id="PTHR14969">
    <property type="entry name" value="SPHINGOSINE-1-PHOSPHATE PHOSPHOHYDROLASE"/>
    <property type="match status" value="1"/>
</dbReference>
<dbReference type="Proteomes" id="UP000308181">
    <property type="component" value="Unassembled WGS sequence"/>
</dbReference>
<protein>
    <submittedName>
        <fullName evidence="3">Phosphatase PAP2 family protein</fullName>
    </submittedName>
</protein>
<dbReference type="InterPro" id="IPR036938">
    <property type="entry name" value="PAP2/HPO_sf"/>
</dbReference>
<dbReference type="AlphaFoldDB" id="A0A4U1C126"/>
<feature type="transmembrane region" description="Helical" evidence="1">
    <location>
        <begin position="127"/>
        <end position="148"/>
    </location>
</feature>
<dbReference type="SUPFAM" id="SSF48317">
    <property type="entry name" value="Acid phosphatase/Vanadium-dependent haloperoxidase"/>
    <property type="match status" value="1"/>
</dbReference>
<name>A0A4U1C126_9SPHI</name>
<keyword evidence="4" id="KW-1185">Reference proteome</keyword>
<dbReference type="EMBL" id="SWBP01000003">
    <property type="protein sequence ID" value="TKB97583.1"/>
    <property type="molecule type" value="Genomic_DNA"/>
</dbReference>
<feature type="transmembrane region" description="Helical" evidence="1">
    <location>
        <begin position="88"/>
        <end position="107"/>
    </location>
</feature>
<keyword evidence="1" id="KW-0472">Membrane</keyword>
<dbReference type="PANTHER" id="PTHR14969:SF13">
    <property type="entry name" value="AT30094P"/>
    <property type="match status" value="1"/>
</dbReference>
<feature type="transmembrane region" description="Helical" evidence="1">
    <location>
        <begin position="187"/>
        <end position="206"/>
    </location>
</feature>
<accession>A0A4U1C126</accession>
<proteinExistence type="predicted"/>
<gene>
    <name evidence="3" type="ORF">FA046_09435</name>
</gene>
<dbReference type="RefSeq" id="WP_136826158.1">
    <property type="nucleotide sequence ID" value="NZ_SWBP01000003.1"/>
</dbReference>